<dbReference type="EMBL" id="GBXM01012655">
    <property type="protein sequence ID" value="JAH95922.1"/>
    <property type="molecule type" value="Transcribed_RNA"/>
</dbReference>
<sequence>MRMSDGFPVASPLEAAYTAMNKTQATYTHSQKMAEMEVDSKPMSNIRFFDIYNAREREREKHHLHRLILCTLSL</sequence>
<reference evidence="1" key="1">
    <citation type="submission" date="2014-11" db="EMBL/GenBank/DDBJ databases">
        <authorList>
            <person name="Amaro Gonzalez C."/>
        </authorList>
    </citation>
    <scope>NUCLEOTIDE SEQUENCE</scope>
</reference>
<name>A0A0E9WZL4_ANGAN</name>
<accession>A0A0E9WZL4</accession>
<proteinExistence type="predicted"/>
<reference evidence="1" key="2">
    <citation type="journal article" date="2015" name="Fish Shellfish Immunol.">
        <title>Early steps in the European eel (Anguilla anguilla)-Vibrio vulnificus interaction in the gills: Role of the RtxA13 toxin.</title>
        <authorList>
            <person name="Callol A."/>
            <person name="Pajuelo D."/>
            <person name="Ebbesson L."/>
            <person name="Teles M."/>
            <person name="MacKenzie S."/>
            <person name="Amaro C."/>
        </authorList>
    </citation>
    <scope>NUCLEOTIDE SEQUENCE</scope>
</reference>
<evidence type="ECO:0000313" key="1">
    <source>
        <dbReference type="EMBL" id="JAH95922.1"/>
    </source>
</evidence>
<organism evidence="1">
    <name type="scientific">Anguilla anguilla</name>
    <name type="common">European freshwater eel</name>
    <name type="synonym">Muraena anguilla</name>
    <dbReference type="NCBI Taxonomy" id="7936"/>
    <lineage>
        <taxon>Eukaryota</taxon>
        <taxon>Metazoa</taxon>
        <taxon>Chordata</taxon>
        <taxon>Craniata</taxon>
        <taxon>Vertebrata</taxon>
        <taxon>Euteleostomi</taxon>
        <taxon>Actinopterygii</taxon>
        <taxon>Neopterygii</taxon>
        <taxon>Teleostei</taxon>
        <taxon>Anguilliformes</taxon>
        <taxon>Anguillidae</taxon>
        <taxon>Anguilla</taxon>
    </lineage>
</organism>
<protein>
    <submittedName>
        <fullName evidence="1">Uncharacterized protein</fullName>
    </submittedName>
</protein>
<dbReference type="AlphaFoldDB" id="A0A0E9WZL4"/>